<accession>A0A382R3I3</accession>
<reference evidence="1" key="1">
    <citation type="submission" date="2018-05" db="EMBL/GenBank/DDBJ databases">
        <authorList>
            <person name="Lanie J.A."/>
            <person name="Ng W.-L."/>
            <person name="Kazmierczak K.M."/>
            <person name="Andrzejewski T.M."/>
            <person name="Davidsen T.M."/>
            <person name="Wayne K.J."/>
            <person name="Tettelin H."/>
            <person name="Glass J.I."/>
            <person name="Rusch D."/>
            <person name="Podicherti R."/>
            <person name="Tsui H.-C.T."/>
            <person name="Winkler M.E."/>
        </authorList>
    </citation>
    <scope>NUCLEOTIDE SEQUENCE</scope>
</reference>
<evidence type="ECO:0000313" key="1">
    <source>
        <dbReference type="EMBL" id="SVC91767.1"/>
    </source>
</evidence>
<dbReference type="EMBL" id="UINC01118558">
    <property type="protein sequence ID" value="SVC91767.1"/>
    <property type="molecule type" value="Genomic_DNA"/>
</dbReference>
<organism evidence="1">
    <name type="scientific">marine metagenome</name>
    <dbReference type="NCBI Taxonomy" id="408172"/>
    <lineage>
        <taxon>unclassified sequences</taxon>
        <taxon>metagenomes</taxon>
        <taxon>ecological metagenomes</taxon>
    </lineage>
</organism>
<gene>
    <name evidence="1" type="ORF">METZ01_LOCUS344621</name>
</gene>
<sequence length="90" mass="10536">MTENDTRELTMLAAKLENELMQRYGSPLVTGEKLAEAMGYRSIHSLRKHMSKNQFPIELFTIEGRRGRFALLKDIALWLARQRLERICNK</sequence>
<protein>
    <submittedName>
        <fullName evidence="1">Uncharacterized protein</fullName>
    </submittedName>
</protein>
<name>A0A382R3I3_9ZZZZ</name>
<dbReference type="AlphaFoldDB" id="A0A382R3I3"/>
<proteinExistence type="predicted"/>